<reference evidence="1 2" key="1">
    <citation type="submission" date="2018-08" db="EMBL/GenBank/DDBJ databases">
        <authorList>
            <person name="Miller G.E."/>
            <person name="Abrahams R."/>
            <person name="Bazan D.C."/>
            <person name="Beglau B.C."/>
            <person name="Blaylock E.C."/>
            <person name="Choi J.D."/>
            <person name="Grewal S.K."/>
            <person name="Hernandez E.V."/>
            <person name="Kim D.J."/>
            <person name="Kim K."/>
            <person name="Lee Y."/>
            <person name="Linde M.K."/>
            <person name="Lopez M.B."/>
            <person name="Pangalila E."/>
            <person name="Parker M.A."/>
            <person name="Specht R.C."/>
            <person name="Teng M.C."/>
            <person name="Toledo B."/>
            <person name="Tran S."/>
            <person name="Yu H."/>
            <person name="Kalaj N."/>
            <person name="Muthiah A.S."/>
            <person name="Dean N.S."/>
            <person name="Diaz A."/>
            <person name="Garlena R.A."/>
            <person name="Russell D.A."/>
            <person name="Pope W.H."/>
            <person name="Jacobs-Sera D."/>
            <person name="Hatfull G.F."/>
        </authorList>
    </citation>
    <scope>NUCLEOTIDE SEQUENCE [LARGE SCALE GENOMIC DNA]</scope>
</reference>
<evidence type="ECO:0000313" key="1">
    <source>
        <dbReference type="EMBL" id="AYB70190.1"/>
    </source>
</evidence>
<dbReference type="RefSeq" id="YP_009812686.1">
    <property type="nucleotide sequence ID" value="NC_048068.1"/>
</dbReference>
<proteinExistence type="predicted"/>
<accession>A0A385UGZ6</accession>
<dbReference type="KEGG" id="vg:55003755"/>
<keyword evidence="2" id="KW-1185">Reference proteome</keyword>
<organism evidence="1 2">
    <name type="scientific">Microbacterium phage OneinaGillian</name>
    <dbReference type="NCBI Taxonomy" id="2301604"/>
    <lineage>
        <taxon>Viruses</taxon>
        <taxon>Duplodnaviria</taxon>
        <taxon>Heunggongvirae</taxon>
        <taxon>Uroviricota</taxon>
        <taxon>Caudoviricetes</taxon>
        <taxon>Gillianvirus</taxon>
        <taxon>Gillianvirus oneinagillian</taxon>
    </lineage>
</organism>
<dbReference type="GeneID" id="55003755"/>
<evidence type="ECO:0000313" key="2">
    <source>
        <dbReference type="Proteomes" id="UP000279330"/>
    </source>
</evidence>
<protein>
    <submittedName>
        <fullName evidence="1">Uncharacterized protein</fullName>
    </submittedName>
</protein>
<gene>
    <name evidence="1" type="primary">81</name>
    <name evidence="1" type="ORF">SEA_ONEIAGILLIAN_80</name>
</gene>
<name>A0A385UGZ6_9CAUD</name>
<dbReference type="Proteomes" id="UP000279330">
    <property type="component" value="Segment"/>
</dbReference>
<dbReference type="EMBL" id="MH727556">
    <property type="protein sequence ID" value="AYB70190.1"/>
    <property type="molecule type" value="Genomic_DNA"/>
</dbReference>
<sequence>MSDLELRKEIRFEPGHTLRKTKGDGNDYGIGAMKIRFLLHGPVATIQFLMSTGWVPEKVPVREYGFSEWRHSAPTGFDLGYHADRPISEDMRDWTGEGPDGRECDVRPGGRCFYDGSGLAADALLERFMVEGEAAVWSELEAYYRSQFHVVELTEVRPEPKEIEA</sequence>